<proteinExistence type="predicted"/>
<comment type="caution">
    <text evidence="1">The sequence shown here is derived from an EMBL/GenBank/DDBJ whole genome shotgun (WGS) entry which is preliminary data.</text>
</comment>
<reference evidence="1 2" key="1">
    <citation type="journal article" date="2014" name="Nature">
        <title>An environmental bacterial taxon with a large and distinct metabolic repertoire.</title>
        <authorList>
            <person name="Wilson M.C."/>
            <person name="Mori T."/>
            <person name="Ruckert C."/>
            <person name="Uria A.R."/>
            <person name="Helf M.J."/>
            <person name="Takada K."/>
            <person name="Gernert C."/>
            <person name="Steffens U.A."/>
            <person name="Heycke N."/>
            <person name="Schmitt S."/>
            <person name="Rinke C."/>
            <person name="Helfrich E.J."/>
            <person name="Brachmann A.O."/>
            <person name="Gurgui C."/>
            <person name="Wakimoto T."/>
            <person name="Kracht M."/>
            <person name="Crusemann M."/>
            <person name="Hentschel U."/>
            <person name="Abe I."/>
            <person name="Matsunaga S."/>
            <person name="Kalinowski J."/>
            <person name="Takeyama H."/>
            <person name="Piel J."/>
        </authorList>
    </citation>
    <scope>NUCLEOTIDE SEQUENCE [LARGE SCALE GENOMIC DNA]</scope>
    <source>
        <strain evidence="2">TSY1</strain>
    </source>
</reference>
<organism evidence="1 2">
    <name type="scientific">Entotheonella factor</name>
    <dbReference type="NCBI Taxonomy" id="1429438"/>
    <lineage>
        <taxon>Bacteria</taxon>
        <taxon>Pseudomonadati</taxon>
        <taxon>Nitrospinota/Tectimicrobiota group</taxon>
        <taxon>Candidatus Tectimicrobiota</taxon>
        <taxon>Candidatus Entotheonellia</taxon>
        <taxon>Candidatus Entotheonellales</taxon>
        <taxon>Candidatus Entotheonellaceae</taxon>
        <taxon>Candidatus Entotheonella</taxon>
    </lineage>
</organism>
<evidence type="ECO:0000313" key="1">
    <source>
        <dbReference type="EMBL" id="ETW92379.1"/>
    </source>
</evidence>
<dbReference type="AlphaFoldDB" id="W4L3B1"/>
<accession>W4L3B1</accession>
<name>W4L3B1_ENTF1</name>
<gene>
    <name evidence="1" type="ORF">ETSY1_43910</name>
</gene>
<keyword evidence="2" id="KW-1185">Reference proteome</keyword>
<dbReference type="HOGENOM" id="CLU_3023449_0_0_7"/>
<dbReference type="Proteomes" id="UP000019141">
    <property type="component" value="Unassembled WGS sequence"/>
</dbReference>
<protein>
    <submittedName>
        <fullName evidence="1">Uncharacterized protein</fullName>
    </submittedName>
</protein>
<dbReference type="EMBL" id="AZHW01001509">
    <property type="protein sequence ID" value="ETW92379.1"/>
    <property type="molecule type" value="Genomic_DNA"/>
</dbReference>
<sequence length="55" mass="6282">MTLNHELPVADVLASRLQGQQVQTSAFFEVVRRELGFPDEIAHWPIPEDLVLRLV</sequence>
<evidence type="ECO:0000313" key="2">
    <source>
        <dbReference type="Proteomes" id="UP000019141"/>
    </source>
</evidence>